<sequence>MERDFLGLGSGKVLPSGKEESGDSVPARGLGMQWSFPNKVSAIPHFLSFKAVQEDRPRRSVYDHPFASSGLMSVSTADALESKQQPHPGVLQKNLNLEKQVGSQFVMTGYPLQHLDARSVRRAHEVGKFPASNQPNHSISVAFSNPVLQSQIAFSGPSVGSSAVKPQPLGGVPVAAPGSFPTICSFIGTTDQKNASKPPGPATQLTIFYAGSVNVFDGISPEQAQAIMLLAGNVPPVSPNTTLPAPQGQGPIIMPSGGDGFMGNQAHTSQPGSGLPTPISASSNVGSQPGGGPNSIDELMAGKTKGALTSTNQPEPPNVVTSLGSTTPTYIPAVPQARKASLARFLEKRKESKCQTPSHGYSVIPKRFSCRMMSASPYNGSTPASNVVGFSMNSADFASSLPAMG</sequence>
<protein>
    <recommendedName>
        <fullName evidence="2">Protein TIFY</fullName>
    </recommendedName>
    <alternativeName>
        <fullName evidence="2">Jasmonate ZIM domain-containing protein</fullName>
    </alternativeName>
</protein>
<comment type="similarity">
    <text evidence="1 2">Belongs to the TIFY/JAZ family.</text>
</comment>
<dbReference type="PANTHER" id="PTHR33077">
    <property type="entry name" value="PROTEIN TIFY 4A-RELATED-RELATED"/>
    <property type="match status" value="1"/>
</dbReference>
<dbReference type="Pfam" id="PF09425">
    <property type="entry name" value="Jas_motif"/>
    <property type="match status" value="1"/>
</dbReference>
<evidence type="ECO:0000256" key="1">
    <source>
        <dbReference type="ARBA" id="ARBA00008614"/>
    </source>
</evidence>
<feature type="domain" description="Tify" evidence="4">
    <location>
        <begin position="198"/>
        <end position="233"/>
    </location>
</feature>
<dbReference type="GO" id="GO:2000022">
    <property type="term" value="P:regulation of jasmonic acid mediated signaling pathway"/>
    <property type="evidence" value="ECO:0007669"/>
    <property type="project" value="UniProtKB-UniRule"/>
</dbReference>
<comment type="subcellular location">
    <subcellularLocation>
        <location evidence="2">Nucleus</location>
    </subcellularLocation>
</comment>
<keyword evidence="2" id="KW-1184">Jasmonic acid signaling pathway</keyword>
<dbReference type="InterPro" id="IPR040390">
    <property type="entry name" value="TIFY/JAZ"/>
</dbReference>
<name>A0A438EYI7_VITVI</name>
<accession>A0A438EYI7</accession>
<reference evidence="5 6" key="1">
    <citation type="journal article" date="2018" name="PLoS Genet.">
        <title>Population sequencing reveals clonal diversity and ancestral inbreeding in the grapevine cultivar Chardonnay.</title>
        <authorList>
            <person name="Roach M.J."/>
            <person name="Johnson D.L."/>
            <person name="Bohlmann J."/>
            <person name="van Vuuren H.J."/>
            <person name="Jones S.J."/>
            <person name="Pretorius I.S."/>
            <person name="Schmidt S.A."/>
            <person name="Borneman A.R."/>
        </authorList>
    </citation>
    <scope>NUCLEOTIDE SEQUENCE [LARGE SCALE GENOMIC DNA]</scope>
    <source>
        <strain evidence="6">cv. Chardonnay</strain>
        <tissue evidence="5">Leaf</tissue>
    </source>
</reference>
<dbReference type="InterPro" id="IPR010399">
    <property type="entry name" value="Tify_dom"/>
</dbReference>
<keyword evidence="2" id="KW-0539">Nucleus</keyword>
<organism evidence="5 6">
    <name type="scientific">Vitis vinifera</name>
    <name type="common">Grape</name>
    <dbReference type="NCBI Taxonomy" id="29760"/>
    <lineage>
        <taxon>Eukaryota</taxon>
        <taxon>Viridiplantae</taxon>
        <taxon>Streptophyta</taxon>
        <taxon>Embryophyta</taxon>
        <taxon>Tracheophyta</taxon>
        <taxon>Spermatophyta</taxon>
        <taxon>Magnoliopsida</taxon>
        <taxon>eudicotyledons</taxon>
        <taxon>Gunneridae</taxon>
        <taxon>Pentapetalae</taxon>
        <taxon>rosids</taxon>
        <taxon>Vitales</taxon>
        <taxon>Vitaceae</taxon>
        <taxon>Viteae</taxon>
        <taxon>Vitis</taxon>
    </lineage>
</organism>
<dbReference type="SMART" id="SM00979">
    <property type="entry name" value="TIFY"/>
    <property type="match status" value="1"/>
</dbReference>
<evidence type="ECO:0000256" key="2">
    <source>
        <dbReference type="RuleBase" id="RU369065"/>
    </source>
</evidence>
<dbReference type="Pfam" id="PF06200">
    <property type="entry name" value="tify"/>
    <property type="match status" value="1"/>
</dbReference>
<gene>
    <name evidence="5" type="primary">TIFY6B_2</name>
    <name evidence="5" type="ORF">CK203_091142</name>
</gene>
<dbReference type="PANTHER" id="PTHR33077:SF90">
    <property type="entry name" value="PROTEIN TIFY 7"/>
    <property type="match status" value="1"/>
</dbReference>
<evidence type="ECO:0000313" key="6">
    <source>
        <dbReference type="Proteomes" id="UP000288805"/>
    </source>
</evidence>
<evidence type="ECO:0000259" key="4">
    <source>
        <dbReference type="PROSITE" id="PS51320"/>
    </source>
</evidence>
<dbReference type="Proteomes" id="UP000288805">
    <property type="component" value="Unassembled WGS sequence"/>
</dbReference>
<dbReference type="GO" id="GO:0031347">
    <property type="term" value="P:regulation of defense response"/>
    <property type="evidence" value="ECO:0007669"/>
    <property type="project" value="UniProtKB-UniRule"/>
</dbReference>
<proteinExistence type="inferred from homology"/>
<feature type="region of interest" description="Disordered" evidence="3">
    <location>
        <begin position="262"/>
        <end position="295"/>
    </location>
</feature>
<dbReference type="GO" id="GO:0005634">
    <property type="term" value="C:nucleus"/>
    <property type="evidence" value="ECO:0007669"/>
    <property type="project" value="UniProtKB-SubCell"/>
</dbReference>
<dbReference type="AlphaFoldDB" id="A0A438EYI7"/>
<dbReference type="EMBL" id="QGNW01001163">
    <property type="protein sequence ID" value="RVW52756.1"/>
    <property type="molecule type" value="Genomic_DNA"/>
</dbReference>
<dbReference type="InterPro" id="IPR018467">
    <property type="entry name" value="CCT_CS"/>
</dbReference>
<evidence type="ECO:0000256" key="3">
    <source>
        <dbReference type="SAM" id="MobiDB-lite"/>
    </source>
</evidence>
<evidence type="ECO:0000313" key="5">
    <source>
        <dbReference type="EMBL" id="RVW52756.1"/>
    </source>
</evidence>
<feature type="region of interest" description="Disordered" evidence="3">
    <location>
        <begin position="1"/>
        <end position="26"/>
    </location>
</feature>
<dbReference type="PROSITE" id="PS51320">
    <property type="entry name" value="TIFY"/>
    <property type="match status" value="1"/>
</dbReference>
<comment type="domain">
    <text evidence="2">The jas domain is required for interaction with COI1.</text>
</comment>
<comment type="caution">
    <text evidence="5">The sequence shown here is derived from an EMBL/GenBank/DDBJ whole genome shotgun (WGS) entry which is preliminary data.</text>
</comment>
<dbReference type="GO" id="GO:0009611">
    <property type="term" value="P:response to wounding"/>
    <property type="evidence" value="ECO:0007669"/>
    <property type="project" value="UniProtKB-UniRule"/>
</dbReference>
<comment type="function">
    <text evidence="2">Repressor of jasmonate responses.</text>
</comment>